<evidence type="ECO:0000256" key="2">
    <source>
        <dbReference type="ARBA" id="ARBA00022741"/>
    </source>
</evidence>
<name>A0A1F8F5J5_9BACT</name>
<dbReference type="InterPro" id="IPR027417">
    <property type="entry name" value="P-loop_NTPase"/>
</dbReference>
<keyword evidence="3" id="KW-0067">ATP-binding</keyword>
<evidence type="ECO:0000313" key="6">
    <source>
        <dbReference type="Proteomes" id="UP000176834"/>
    </source>
</evidence>
<keyword evidence="1" id="KW-0813">Transport</keyword>
<dbReference type="InterPro" id="IPR050166">
    <property type="entry name" value="ABC_transporter_ATP-bind"/>
</dbReference>
<dbReference type="SUPFAM" id="SSF52540">
    <property type="entry name" value="P-loop containing nucleoside triphosphate hydrolases"/>
    <property type="match status" value="1"/>
</dbReference>
<evidence type="ECO:0000256" key="1">
    <source>
        <dbReference type="ARBA" id="ARBA00022448"/>
    </source>
</evidence>
<dbReference type="Pfam" id="PF00005">
    <property type="entry name" value="ABC_tran"/>
    <property type="match status" value="1"/>
</dbReference>
<sequence length="311" mass="35186">MNATKKTLIVVEDVYKEYPNPNGGIKKVLNDVDLRVSQGEFVTVVGPTGCGKSTLLRLILGQEKPTSGRVLIDDKEVEGPDRDKGIVYQKYSLFPHRTVLDNITFGLELEGFNLFNRTVANIPFIGRTLYGSRLRGYEEKAMQYLERIGLTQADATKYPFQLSGGMRQRVAIAQALIMGPKILLMDEPFGALDDTTRQNMQLFLIEKQKETGKTIFFVTHDLEEAIFLGTRIIVLSQHYSTDTKSEGSKIVLDKAIPVSHSVDFKYTPEFSALVKQVREDGLEVSNRQHVKDFDLSHPDSFRTVTPEEWRH</sequence>
<evidence type="ECO:0000259" key="4">
    <source>
        <dbReference type="PROSITE" id="PS50893"/>
    </source>
</evidence>
<dbReference type="PROSITE" id="PS00211">
    <property type="entry name" value="ABC_TRANSPORTER_1"/>
    <property type="match status" value="1"/>
</dbReference>
<dbReference type="Proteomes" id="UP000176834">
    <property type="component" value="Unassembled WGS sequence"/>
</dbReference>
<dbReference type="InterPro" id="IPR017871">
    <property type="entry name" value="ABC_transporter-like_CS"/>
</dbReference>
<dbReference type="PANTHER" id="PTHR42788">
    <property type="entry name" value="TAURINE IMPORT ATP-BINDING PROTEIN-RELATED"/>
    <property type="match status" value="1"/>
</dbReference>
<dbReference type="CDD" id="cd03293">
    <property type="entry name" value="ABC_NrtD_SsuB_transporters"/>
    <property type="match status" value="1"/>
</dbReference>
<evidence type="ECO:0000256" key="3">
    <source>
        <dbReference type="ARBA" id="ARBA00022840"/>
    </source>
</evidence>
<dbReference type="InterPro" id="IPR003593">
    <property type="entry name" value="AAA+_ATPase"/>
</dbReference>
<dbReference type="EMBL" id="MGJN01000006">
    <property type="protein sequence ID" value="OGN07529.1"/>
    <property type="molecule type" value="Genomic_DNA"/>
</dbReference>
<accession>A0A1F8F5J5</accession>
<gene>
    <name evidence="5" type="ORF">A3B86_04785</name>
</gene>
<feature type="domain" description="ABC transporter" evidence="4">
    <location>
        <begin position="9"/>
        <end position="262"/>
    </location>
</feature>
<dbReference type="PROSITE" id="PS50893">
    <property type="entry name" value="ABC_TRANSPORTER_2"/>
    <property type="match status" value="1"/>
</dbReference>
<dbReference type="GO" id="GO:0005524">
    <property type="term" value="F:ATP binding"/>
    <property type="evidence" value="ECO:0007669"/>
    <property type="project" value="UniProtKB-KW"/>
</dbReference>
<evidence type="ECO:0000313" key="5">
    <source>
        <dbReference type="EMBL" id="OGN07529.1"/>
    </source>
</evidence>
<organism evidence="5 6">
    <name type="scientific">Candidatus Yanofskybacteria bacterium RIFCSPHIGHO2_02_FULL_38_22b</name>
    <dbReference type="NCBI Taxonomy" id="1802673"/>
    <lineage>
        <taxon>Bacteria</taxon>
        <taxon>Candidatus Yanofskyibacteriota</taxon>
    </lineage>
</organism>
<dbReference type="InterPro" id="IPR003439">
    <property type="entry name" value="ABC_transporter-like_ATP-bd"/>
</dbReference>
<dbReference type="GO" id="GO:0016887">
    <property type="term" value="F:ATP hydrolysis activity"/>
    <property type="evidence" value="ECO:0007669"/>
    <property type="project" value="InterPro"/>
</dbReference>
<dbReference type="SMART" id="SM00382">
    <property type="entry name" value="AAA"/>
    <property type="match status" value="1"/>
</dbReference>
<dbReference type="AlphaFoldDB" id="A0A1F8F5J5"/>
<dbReference type="PANTHER" id="PTHR42788:SF13">
    <property type="entry name" value="ALIPHATIC SULFONATES IMPORT ATP-BINDING PROTEIN SSUB"/>
    <property type="match status" value="1"/>
</dbReference>
<dbReference type="Gene3D" id="3.40.50.300">
    <property type="entry name" value="P-loop containing nucleotide triphosphate hydrolases"/>
    <property type="match status" value="1"/>
</dbReference>
<keyword evidence="2" id="KW-0547">Nucleotide-binding</keyword>
<protein>
    <recommendedName>
        <fullName evidence="4">ABC transporter domain-containing protein</fullName>
    </recommendedName>
</protein>
<proteinExistence type="predicted"/>
<reference evidence="5 6" key="1">
    <citation type="journal article" date="2016" name="Nat. Commun.">
        <title>Thousands of microbial genomes shed light on interconnected biogeochemical processes in an aquifer system.</title>
        <authorList>
            <person name="Anantharaman K."/>
            <person name="Brown C.T."/>
            <person name="Hug L.A."/>
            <person name="Sharon I."/>
            <person name="Castelle C.J."/>
            <person name="Probst A.J."/>
            <person name="Thomas B.C."/>
            <person name="Singh A."/>
            <person name="Wilkins M.J."/>
            <person name="Karaoz U."/>
            <person name="Brodie E.L."/>
            <person name="Williams K.H."/>
            <person name="Hubbard S.S."/>
            <person name="Banfield J.F."/>
        </authorList>
    </citation>
    <scope>NUCLEOTIDE SEQUENCE [LARGE SCALE GENOMIC DNA]</scope>
</reference>
<comment type="caution">
    <text evidence="5">The sequence shown here is derived from an EMBL/GenBank/DDBJ whole genome shotgun (WGS) entry which is preliminary data.</text>
</comment>